<evidence type="ECO:0000313" key="5">
    <source>
        <dbReference type="EMBL" id="KAK5110897.1"/>
    </source>
</evidence>
<dbReference type="PANTHER" id="PTHR47572">
    <property type="entry name" value="LIPOPROTEIN-RELATED"/>
    <property type="match status" value="1"/>
</dbReference>
<feature type="binding site" evidence="3">
    <location>
        <position position="607"/>
    </location>
    <ligand>
        <name>a divalent metal cation</name>
        <dbReference type="ChEBI" id="CHEBI:60240"/>
    </ligand>
</feature>
<dbReference type="GO" id="GO:0006351">
    <property type="term" value="P:DNA-templated transcription"/>
    <property type="evidence" value="ECO:0007669"/>
    <property type="project" value="InterPro"/>
</dbReference>
<comment type="caution">
    <text evidence="5">The sequence shown here is derived from an EMBL/GenBank/DDBJ whole genome shotgun (WGS) entry which is preliminary data.</text>
</comment>
<dbReference type="Pfam" id="PF08450">
    <property type="entry name" value="SGL"/>
    <property type="match status" value="1"/>
</dbReference>
<protein>
    <recommendedName>
        <fullName evidence="4">Xylanolytic transcriptional activator regulatory domain-containing protein</fullName>
    </recommendedName>
</protein>
<accession>A0AAN7YQS8</accession>
<feature type="binding site" evidence="3">
    <location>
        <position position="559"/>
    </location>
    <ligand>
        <name>a divalent metal cation</name>
        <dbReference type="ChEBI" id="CHEBI:60240"/>
    </ligand>
</feature>
<dbReference type="InterPro" id="IPR051262">
    <property type="entry name" value="SMP-30/CGR1_Lactonase"/>
</dbReference>
<dbReference type="CDD" id="cd05819">
    <property type="entry name" value="NHL"/>
    <property type="match status" value="1"/>
</dbReference>
<dbReference type="SMART" id="SM00906">
    <property type="entry name" value="Fungal_trans"/>
    <property type="match status" value="1"/>
</dbReference>
<dbReference type="CDD" id="cd12148">
    <property type="entry name" value="fungal_TF_MHR"/>
    <property type="match status" value="1"/>
</dbReference>
<organism evidence="5 6">
    <name type="scientific">Meristemomyces frigidus</name>
    <dbReference type="NCBI Taxonomy" id="1508187"/>
    <lineage>
        <taxon>Eukaryota</taxon>
        <taxon>Fungi</taxon>
        <taxon>Dikarya</taxon>
        <taxon>Ascomycota</taxon>
        <taxon>Pezizomycotina</taxon>
        <taxon>Dothideomycetes</taxon>
        <taxon>Dothideomycetidae</taxon>
        <taxon>Mycosphaerellales</taxon>
        <taxon>Teratosphaeriaceae</taxon>
        <taxon>Meristemomyces</taxon>
    </lineage>
</organism>
<gene>
    <name evidence="5" type="ORF">LTR62_005435</name>
</gene>
<dbReference type="InterPro" id="IPR005511">
    <property type="entry name" value="SMP-30"/>
</dbReference>
<evidence type="ECO:0000256" key="3">
    <source>
        <dbReference type="PIRSR" id="PIRSR605511-2"/>
    </source>
</evidence>
<dbReference type="Proteomes" id="UP001310890">
    <property type="component" value="Unassembled WGS sequence"/>
</dbReference>
<dbReference type="Pfam" id="PF04082">
    <property type="entry name" value="Fungal_trans"/>
    <property type="match status" value="1"/>
</dbReference>
<dbReference type="PRINTS" id="PR01790">
    <property type="entry name" value="SMP30FAMILY"/>
</dbReference>
<feature type="binding site" evidence="3">
    <location>
        <position position="427"/>
    </location>
    <ligand>
        <name>a divalent metal cation</name>
        <dbReference type="ChEBI" id="CHEBI:60240"/>
    </ligand>
</feature>
<feature type="binding site" evidence="3">
    <location>
        <position position="512"/>
    </location>
    <ligand>
        <name>substrate</name>
    </ligand>
</feature>
<dbReference type="SUPFAM" id="SSF63829">
    <property type="entry name" value="Calcium-dependent phosphotriesterase"/>
    <property type="match status" value="1"/>
</dbReference>
<evidence type="ECO:0000313" key="6">
    <source>
        <dbReference type="Proteomes" id="UP001310890"/>
    </source>
</evidence>
<dbReference type="InterPro" id="IPR007219">
    <property type="entry name" value="XnlR_reg_dom"/>
</dbReference>
<evidence type="ECO:0000256" key="1">
    <source>
        <dbReference type="ARBA" id="ARBA00023242"/>
    </source>
</evidence>
<reference evidence="5" key="1">
    <citation type="submission" date="2023-08" db="EMBL/GenBank/DDBJ databases">
        <title>Black Yeasts Isolated from many extreme environments.</title>
        <authorList>
            <person name="Coleine C."/>
            <person name="Stajich J.E."/>
            <person name="Selbmann L."/>
        </authorList>
    </citation>
    <scope>NUCLEOTIDE SEQUENCE</scope>
    <source>
        <strain evidence="5">CCFEE 5401</strain>
    </source>
</reference>
<feature type="active site" description="Proton donor/acceptor" evidence="2">
    <location>
        <position position="607"/>
    </location>
</feature>
<sequence>MSSMYTTSQIDNLALSTIAAEVSYTQTPSAGQLCITQLINAAFAAKEETGATGRQGELYEMQKALEIKHAEGAAERLCLSRDAASPLLRMYVQRVLIRIPFIEPDVLMQSFEFVMTEHSQERETQPPQSFQHVLVYLAMATVAVTASTTAEMARFAAQLHARAACLLPSALVKGDSLAAVQCLTSFAIYGLFSLRGGSTWHLLGIAITKAISLGLHRLQGSLPGDESPQRSDTKRLFWVLYLLDRDISGSLGKPVTIRDCDISTPKIQRCATGADIELHDGDILAELVDHSQLMQEIQRDVQKPDIYFSTILDAWRQGSWLHRVQAQDELTLRLQCRLLTSIYHQRLLKSISIPGPGGSNSLLLSETLTDCFVRRCSPGIDLSMNFFAPPPTIDAQLWLTVPPELRCHDESEWRGGFTGGYENIFLEGPTTDDQGNLWVTDIPHGRILKFDINRNGVECVKFDGEPNGMAIRRDGKFVVADYKQGILLFDPATNTISPLLTRRNLERFKGPNDVIVDSRDNIYFTDQGQTSMADPTGKVYRLGPDGRLDVLISNGVSPNGLVLSPDERFLYVAMTRSNDVWRLPLHEDGSTSKVGVFFRSFGNAGPDGLAVDDEGNVFMCHPSLASVFVVDRQGMPKVRIASGTDGINLTNCTFGGVDGKTLFITDSLKGNIQTVQWHCAGIRQWRKAASST</sequence>
<dbReference type="GO" id="GO:0003677">
    <property type="term" value="F:DNA binding"/>
    <property type="evidence" value="ECO:0007669"/>
    <property type="project" value="InterPro"/>
</dbReference>
<dbReference type="Gene3D" id="2.120.10.30">
    <property type="entry name" value="TolB, C-terminal domain"/>
    <property type="match status" value="1"/>
</dbReference>
<dbReference type="InterPro" id="IPR011042">
    <property type="entry name" value="6-blade_b-propeller_TolB-like"/>
</dbReference>
<feature type="domain" description="Xylanolytic transcriptional activator regulatory" evidence="4">
    <location>
        <begin position="199"/>
        <end position="271"/>
    </location>
</feature>
<dbReference type="GO" id="GO:0008270">
    <property type="term" value="F:zinc ion binding"/>
    <property type="evidence" value="ECO:0007669"/>
    <property type="project" value="InterPro"/>
</dbReference>
<keyword evidence="1" id="KW-0539">Nucleus</keyword>
<comment type="cofactor">
    <cofactor evidence="3">
        <name>Zn(2+)</name>
        <dbReference type="ChEBI" id="CHEBI:29105"/>
    </cofactor>
    <text evidence="3">Binds 1 divalent metal cation per subunit.</text>
</comment>
<evidence type="ECO:0000259" key="4">
    <source>
        <dbReference type="SMART" id="SM00906"/>
    </source>
</evidence>
<keyword evidence="3" id="KW-0479">Metal-binding</keyword>
<dbReference type="EMBL" id="JAVRRL010000044">
    <property type="protein sequence ID" value="KAK5110897.1"/>
    <property type="molecule type" value="Genomic_DNA"/>
</dbReference>
<dbReference type="PANTHER" id="PTHR47572:SF5">
    <property type="entry name" value="BLR2277 PROTEIN"/>
    <property type="match status" value="1"/>
</dbReference>
<evidence type="ECO:0000256" key="2">
    <source>
        <dbReference type="PIRSR" id="PIRSR605511-1"/>
    </source>
</evidence>
<name>A0AAN7YQS8_9PEZI</name>
<dbReference type="AlphaFoldDB" id="A0AAN7YQS8"/>
<dbReference type="InterPro" id="IPR013658">
    <property type="entry name" value="SGL"/>
</dbReference>
<keyword evidence="3" id="KW-0862">Zinc</keyword>
<proteinExistence type="predicted"/>